<name>A0A2K8K9B4_9RHOB</name>
<reference evidence="1 2" key="1">
    <citation type="submission" date="2017-11" db="EMBL/GenBank/DDBJ databases">
        <title>Revised Sequence and Annotation of the Rhodobaca barguzinensis strain alga05 Genome.</title>
        <authorList>
            <person name="Kopejtka K."/>
            <person name="Tomasch J.M."/>
            <person name="Bunk B."/>
            <person name="Koblizek M."/>
        </authorList>
    </citation>
    <scope>NUCLEOTIDE SEQUENCE [LARGE SCALE GENOMIC DNA]</scope>
    <source>
        <strain evidence="2">alga05</strain>
    </source>
</reference>
<dbReference type="Proteomes" id="UP000228948">
    <property type="component" value="Chromosome"/>
</dbReference>
<keyword evidence="2" id="KW-1185">Reference proteome</keyword>
<dbReference type="SUPFAM" id="SSF52172">
    <property type="entry name" value="CheY-like"/>
    <property type="match status" value="1"/>
</dbReference>
<proteinExistence type="predicted"/>
<evidence type="ECO:0008006" key="3">
    <source>
        <dbReference type="Google" id="ProtNLM"/>
    </source>
</evidence>
<dbReference type="AlphaFoldDB" id="A0A2K8K9B4"/>
<dbReference type="OrthoDB" id="7871953at2"/>
<organism evidence="1 2">
    <name type="scientific">Roseinatronobacter bogoriensis subsp. barguzinensis</name>
    <dbReference type="NCBI Taxonomy" id="441209"/>
    <lineage>
        <taxon>Bacteria</taxon>
        <taxon>Pseudomonadati</taxon>
        <taxon>Pseudomonadota</taxon>
        <taxon>Alphaproteobacteria</taxon>
        <taxon>Rhodobacterales</taxon>
        <taxon>Paracoccaceae</taxon>
        <taxon>Roseinatronobacter</taxon>
    </lineage>
</organism>
<dbReference type="KEGG" id="rbg:BG454_09600"/>
<dbReference type="RefSeq" id="WP_071480570.1">
    <property type="nucleotide sequence ID" value="NZ_CP024899.1"/>
</dbReference>
<dbReference type="Gene3D" id="3.40.50.2300">
    <property type="match status" value="1"/>
</dbReference>
<gene>
    <name evidence="1" type="ORF">BG454_09600</name>
</gene>
<dbReference type="InterPro" id="IPR011006">
    <property type="entry name" value="CheY-like_superfamily"/>
</dbReference>
<protein>
    <recommendedName>
        <fullName evidence="3">Response regulatory domain-containing protein</fullName>
    </recommendedName>
</protein>
<accession>A0A2K8K9B4</accession>
<evidence type="ECO:0000313" key="2">
    <source>
        <dbReference type="Proteomes" id="UP000228948"/>
    </source>
</evidence>
<dbReference type="EMBL" id="CP024899">
    <property type="protein sequence ID" value="ATX66047.1"/>
    <property type="molecule type" value="Genomic_DNA"/>
</dbReference>
<evidence type="ECO:0000313" key="1">
    <source>
        <dbReference type="EMBL" id="ATX66047.1"/>
    </source>
</evidence>
<sequence>MLHDAKVFVEPRVPAITGTAVAFMPYSEEARDVQDWAFDMSSVSVVVLAKCQDQLAWLRNRKVEFDFVVVDIEHVGGVHAAVELCLGIRAECPNSRIILLSDDAERDDFGSERIAICDATFKKPLTHSRFTEALIR</sequence>